<keyword evidence="1" id="KW-0732">Signal</keyword>
<evidence type="ECO:0000313" key="2">
    <source>
        <dbReference type="EMBL" id="JAE26119.1"/>
    </source>
</evidence>
<name>A0A0A9GRV8_ARUDO</name>
<feature type="signal peptide" evidence="1">
    <location>
        <begin position="1"/>
        <end position="25"/>
    </location>
</feature>
<reference evidence="2" key="1">
    <citation type="submission" date="2014-09" db="EMBL/GenBank/DDBJ databases">
        <authorList>
            <person name="Magalhaes I.L.F."/>
            <person name="Oliveira U."/>
            <person name="Santos F.R."/>
            <person name="Vidigal T.H.D.A."/>
            <person name="Brescovit A.D."/>
            <person name="Santos A.J."/>
        </authorList>
    </citation>
    <scope>NUCLEOTIDE SEQUENCE</scope>
    <source>
        <tissue evidence="2">Shoot tissue taken approximately 20 cm above the soil surface</tissue>
    </source>
</reference>
<sequence length="53" mass="5812">MLIIRLTSLVLASNLLIKSVSLTRAFSGFKTYAMCNCKQSPKPQNIVESIKPG</sequence>
<feature type="chain" id="PRO_5002045006" evidence="1">
    <location>
        <begin position="26"/>
        <end position="53"/>
    </location>
</feature>
<dbReference type="AlphaFoldDB" id="A0A0A9GRV8"/>
<reference evidence="2" key="2">
    <citation type="journal article" date="2015" name="Data Brief">
        <title>Shoot transcriptome of the giant reed, Arundo donax.</title>
        <authorList>
            <person name="Barrero R.A."/>
            <person name="Guerrero F.D."/>
            <person name="Moolhuijzen P."/>
            <person name="Goolsby J.A."/>
            <person name="Tidwell J."/>
            <person name="Bellgard S.E."/>
            <person name="Bellgard M.I."/>
        </authorList>
    </citation>
    <scope>NUCLEOTIDE SEQUENCE</scope>
    <source>
        <tissue evidence="2">Shoot tissue taken approximately 20 cm above the soil surface</tissue>
    </source>
</reference>
<dbReference type="EMBL" id="GBRH01171777">
    <property type="protein sequence ID" value="JAE26119.1"/>
    <property type="molecule type" value="Transcribed_RNA"/>
</dbReference>
<accession>A0A0A9GRV8</accession>
<organism evidence="2">
    <name type="scientific">Arundo donax</name>
    <name type="common">Giant reed</name>
    <name type="synonym">Donax arundinaceus</name>
    <dbReference type="NCBI Taxonomy" id="35708"/>
    <lineage>
        <taxon>Eukaryota</taxon>
        <taxon>Viridiplantae</taxon>
        <taxon>Streptophyta</taxon>
        <taxon>Embryophyta</taxon>
        <taxon>Tracheophyta</taxon>
        <taxon>Spermatophyta</taxon>
        <taxon>Magnoliopsida</taxon>
        <taxon>Liliopsida</taxon>
        <taxon>Poales</taxon>
        <taxon>Poaceae</taxon>
        <taxon>PACMAD clade</taxon>
        <taxon>Arundinoideae</taxon>
        <taxon>Arundineae</taxon>
        <taxon>Arundo</taxon>
    </lineage>
</organism>
<proteinExistence type="predicted"/>
<protein>
    <submittedName>
        <fullName evidence="2">Uncharacterized protein</fullName>
    </submittedName>
</protein>
<evidence type="ECO:0000256" key="1">
    <source>
        <dbReference type="SAM" id="SignalP"/>
    </source>
</evidence>